<dbReference type="eggNOG" id="COG1251">
    <property type="taxonomic scope" value="Bacteria"/>
</dbReference>
<keyword evidence="11 15" id="KW-0411">Iron-sulfur</keyword>
<dbReference type="Gene3D" id="3.30.390.30">
    <property type="match status" value="1"/>
</dbReference>
<keyword evidence="15" id="KW-0004">4Fe-4S</keyword>
<name>D3FYD4_ALKPO</name>
<comment type="cofactor">
    <cofactor evidence="15">
        <name>siroheme</name>
        <dbReference type="ChEBI" id="CHEBI:60052"/>
    </cofactor>
    <text evidence="15">Binds 1 siroheme per subunit.</text>
</comment>
<dbReference type="STRING" id="398511.BpOF4_05475"/>
<dbReference type="CDD" id="cd19944">
    <property type="entry name" value="NirB_Fer2_BFD-like_2"/>
    <property type="match status" value="1"/>
</dbReference>
<dbReference type="InterPro" id="IPR036188">
    <property type="entry name" value="FAD/NAD-bd_sf"/>
</dbReference>
<organism evidence="21 22">
    <name type="scientific">Alkalihalophilus pseudofirmus (strain ATCC BAA-2126 / JCM 17055 / OF4)</name>
    <name type="common">Bacillus pseudofirmus</name>
    <dbReference type="NCBI Taxonomy" id="398511"/>
    <lineage>
        <taxon>Bacteria</taxon>
        <taxon>Bacillati</taxon>
        <taxon>Bacillota</taxon>
        <taxon>Bacilli</taxon>
        <taxon>Bacillales</taxon>
        <taxon>Bacillaceae</taxon>
        <taxon>Alkalihalophilus</taxon>
    </lineage>
</organism>
<evidence type="ECO:0000256" key="13">
    <source>
        <dbReference type="ARBA" id="ARBA00034078"/>
    </source>
</evidence>
<dbReference type="NCBIfam" id="TIGR02374">
    <property type="entry name" value="nitri_red_nirB"/>
    <property type="match status" value="1"/>
</dbReference>
<dbReference type="FunFam" id="3.50.50.60:FF:000033">
    <property type="entry name" value="Nitrite reductase [NAD(P)H], large subunit"/>
    <property type="match status" value="1"/>
</dbReference>
<feature type="binding site" evidence="15">
    <location>
        <position position="632"/>
    </location>
    <ligand>
        <name>[4Fe-4S] cluster</name>
        <dbReference type="ChEBI" id="CHEBI:49883"/>
    </ligand>
</feature>
<dbReference type="GO" id="GO:0050661">
    <property type="term" value="F:NADP binding"/>
    <property type="evidence" value="ECO:0007669"/>
    <property type="project" value="UniProtKB-UniRule"/>
</dbReference>
<dbReference type="Pfam" id="PF07992">
    <property type="entry name" value="Pyr_redox_2"/>
    <property type="match status" value="1"/>
</dbReference>
<dbReference type="KEGG" id="bpf:BpOF4_05475"/>
<dbReference type="PANTHER" id="PTHR43809">
    <property type="entry name" value="NITRITE REDUCTASE (NADH) LARGE SUBUNIT"/>
    <property type="match status" value="1"/>
</dbReference>
<evidence type="ECO:0000256" key="10">
    <source>
        <dbReference type="ARBA" id="ARBA00023004"/>
    </source>
</evidence>
<evidence type="ECO:0000256" key="5">
    <source>
        <dbReference type="ARBA" id="ARBA00022630"/>
    </source>
</evidence>
<dbReference type="SUPFAM" id="SSF51905">
    <property type="entry name" value="FAD/NAD(P)-binding domain"/>
    <property type="match status" value="2"/>
</dbReference>
<keyword evidence="10 15" id="KW-0408">Iron</keyword>
<feature type="domain" description="BFD-like [2Fe-2S]-binding" evidence="18">
    <location>
        <begin position="480"/>
        <end position="529"/>
    </location>
</feature>
<dbReference type="SUPFAM" id="SSF55124">
    <property type="entry name" value="Nitrite/Sulfite reductase N-terminal domain-like"/>
    <property type="match status" value="1"/>
</dbReference>
<feature type="domain" description="FAD/NAD(P)-binding" evidence="19">
    <location>
        <begin position="5"/>
        <end position="283"/>
    </location>
</feature>
<dbReference type="InterPro" id="IPR045854">
    <property type="entry name" value="NO2/SO3_Rdtase_4Fe4S_sf"/>
</dbReference>
<evidence type="ECO:0000259" key="16">
    <source>
        <dbReference type="Pfam" id="PF01077"/>
    </source>
</evidence>
<dbReference type="Gene3D" id="3.30.413.10">
    <property type="entry name" value="Sulfite Reductase Hemoprotein, domain 1"/>
    <property type="match status" value="1"/>
</dbReference>
<dbReference type="PRINTS" id="PR00368">
    <property type="entry name" value="FADPNR"/>
</dbReference>
<reference evidence="21 22" key="1">
    <citation type="journal article" date="2011" name="Environ. Microbiol.">
        <title>Genome of alkaliphilic Bacillus pseudofirmus OF4 reveals adaptations that support the ability to grow in an external pH range from 7.5 to 11.4.</title>
        <authorList>
            <person name="Janto B."/>
            <person name="Ahmed A."/>
            <person name="Ito M."/>
            <person name="Liu J."/>
            <person name="Hicks D.B."/>
            <person name="Pagni S."/>
            <person name="Fackelmayer O.J."/>
            <person name="Smith T.A."/>
            <person name="Earl J."/>
            <person name="Elbourne L.D."/>
            <person name="Hassan K."/>
            <person name="Paulsen I.T."/>
            <person name="Kolsto A.B."/>
            <person name="Tourasse N.J."/>
            <person name="Ehrlich G.D."/>
            <person name="Boissy R."/>
            <person name="Ivey D.M."/>
            <person name="Li G."/>
            <person name="Xue Y."/>
            <person name="Ma Y."/>
            <person name="Hu F.Z."/>
            <person name="Krulwich T.A."/>
        </authorList>
    </citation>
    <scope>NUCLEOTIDE SEQUENCE [LARGE SCALE GENOMIC DNA]</scope>
    <source>
        <strain evidence="22">ATCC BAA-2126 / JCM 17055 / OF4</strain>
    </source>
</reference>
<dbReference type="InterPro" id="IPR006067">
    <property type="entry name" value="NO2/SO3_Rdtase_4Fe4S_dom"/>
</dbReference>
<dbReference type="PANTHER" id="PTHR43809:SF1">
    <property type="entry name" value="NITRITE REDUCTASE (NADH) LARGE SUBUNIT"/>
    <property type="match status" value="1"/>
</dbReference>
<evidence type="ECO:0000256" key="12">
    <source>
        <dbReference type="ARBA" id="ARBA00023063"/>
    </source>
</evidence>
<protein>
    <submittedName>
        <fullName evidence="21">NasB nitrate/nitrite reduction</fullName>
    </submittedName>
</protein>
<dbReference type="CDD" id="cd19943">
    <property type="entry name" value="NirB_Fer2_BFD-like_1"/>
    <property type="match status" value="1"/>
</dbReference>
<dbReference type="Proteomes" id="UP000001544">
    <property type="component" value="Chromosome"/>
</dbReference>
<dbReference type="AlphaFoldDB" id="D3FYD4"/>
<keyword evidence="5 14" id="KW-0285">Flavoprotein</keyword>
<keyword evidence="8 14" id="KW-0274">FAD</keyword>
<evidence type="ECO:0000256" key="1">
    <source>
        <dbReference type="ARBA" id="ARBA00001974"/>
    </source>
</evidence>
<evidence type="ECO:0000313" key="22">
    <source>
        <dbReference type="Proteomes" id="UP000001544"/>
    </source>
</evidence>
<dbReference type="Pfam" id="PF18267">
    <property type="entry name" value="Rubredoxin_C"/>
    <property type="match status" value="1"/>
</dbReference>
<feature type="domain" description="NADH-rubredoxin oxidoreductase C-terminal" evidence="20">
    <location>
        <begin position="317"/>
        <end position="384"/>
    </location>
</feature>
<feature type="binding site" evidence="15">
    <location>
        <position position="638"/>
    </location>
    <ligand>
        <name>[4Fe-4S] cluster</name>
        <dbReference type="ChEBI" id="CHEBI:49883"/>
    </ligand>
</feature>
<dbReference type="Gene3D" id="3.50.50.60">
    <property type="entry name" value="FAD/NAD(P)-binding domain"/>
    <property type="match status" value="2"/>
</dbReference>
<evidence type="ECO:0000256" key="15">
    <source>
        <dbReference type="PIRSR" id="PIRSR037149-1"/>
    </source>
</evidence>
<dbReference type="InterPro" id="IPR036136">
    <property type="entry name" value="Nit/Sulf_reduc_fer-like_dom_sf"/>
</dbReference>
<feature type="domain" description="Nitrite/sulphite reductase 4Fe-4S" evidence="16">
    <location>
        <begin position="634"/>
        <end position="758"/>
    </location>
</feature>
<dbReference type="Gene3D" id="3.90.480.10">
    <property type="entry name" value="Sulfite Reductase Hemoprotein,Domain 2"/>
    <property type="match status" value="1"/>
</dbReference>
<comment type="similarity">
    <text evidence="3">Belongs to the nitrite and sulfite reductase 4Fe-4S domain family.</text>
</comment>
<evidence type="ECO:0000256" key="6">
    <source>
        <dbReference type="ARBA" id="ARBA00022714"/>
    </source>
</evidence>
<dbReference type="InterPro" id="IPR023753">
    <property type="entry name" value="FAD/NAD-binding_dom"/>
</dbReference>
<evidence type="ECO:0000256" key="14">
    <source>
        <dbReference type="PIRNR" id="PIRNR037149"/>
    </source>
</evidence>
<dbReference type="GO" id="GO:0042128">
    <property type="term" value="P:nitrate assimilation"/>
    <property type="evidence" value="ECO:0007669"/>
    <property type="project" value="UniProtKB-UniRule"/>
</dbReference>
<feature type="domain" description="BFD-like [2Fe-2S]-binding" evidence="18">
    <location>
        <begin position="414"/>
        <end position="462"/>
    </location>
</feature>
<accession>D3FYD4</accession>
<evidence type="ECO:0000259" key="19">
    <source>
        <dbReference type="Pfam" id="PF07992"/>
    </source>
</evidence>
<dbReference type="GO" id="GO:0020037">
    <property type="term" value="F:heme binding"/>
    <property type="evidence" value="ECO:0007669"/>
    <property type="project" value="InterPro"/>
</dbReference>
<dbReference type="GO" id="GO:0046872">
    <property type="term" value="F:metal ion binding"/>
    <property type="evidence" value="ECO:0007669"/>
    <property type="project" value="UniProtKB-KW"/>
</dbReference>
<keyword evidence="7 15" id="KW-0479">Metal-binding</keyword>
<comment type="cofactor">
    <cofactor evidence="13">
        <name>[2Fe-2S] cluster</name>
        <dbReference type="ChEBI" id="CHEBI:190135"/>
    </cofactor>
</comment>
<gene>
    <name evidence="21" type="primary">nasB</name>
    <name evidence="21" type="ordered locus">BpOF4_05475</name>
</gene>
<dbReference type="GO" id="GO:0051537">
    <property type="term" value="F:2 iron, 2 sulfur cluster binding"/>
    <property type="evidence" value="ECO:0007669"/>
    <property type="project" value="UniProtKB-KW"/>
</dbReference>
<comment type="pathway">
    <text evidence="2">Nitrogen metabolism; nitrate reduction (assimilation).</text>
</comment>
<dbReference type="InterPro" id="IPR005117">
    <property type="entry name" value="NiRdtase/SiRdtase_haem-b_fer"/>
</dbReference>
<evidence type="ECO:0000256" key="7">
    <source>
        <dbReference type="ARBA" id="ARBA00022723"/>
    </source>
</evidence>
<keyword evidence="6" id="KW-0001">2Fe-2S</keyword>
<dbReference type="SUPFAM" id="SSF56014">
    <property type="entry name" value="Nitrite and sulphite reductase 4Fe-4S domain-like"/>
    <property type="match status" value="1"/>
</dbReference>
<evidence type="ECO:0000313" key="21">
    <source>
        <dbReference type="EMBL" id="ADC49157.1"/>
    </source>
</evidence>
<feature type="binding site" evidence="15">
    <location>
        <position position="672"/>
    </location>
    <ligand>
        <name>[4Fe-4S] cluster</name>
        <dbReference type="ChEBI" id="CHEBI:49883"/>
    </ligand>
</feature>
<feature type="domain" description="Nitrite/Sulfite reductase ferredoxin-like" evidence="17">
    <location>
        <begin position="552"/>
        <end position="613"/>
    </location>
</feature>
<dbReference type="Pfam" id="PF03460">
    <property type="entry name" value="NIR_SIR_ferr"/>
    <property type="match status" value="1"/>
</dbReference>
<evidence type="ECO:0000259" key="17">
    <source>
        <dbReference type="Pfam" id="PF03460"/>
    </source>
</evidence>
<evidence type="ECO:0000256" key="8">
    <source>
        <dbReference type="ARBA" id="ARBA00022827"/>
    </source>
</evidence>
<dbReference type="Gene3D" id="1.10.10.1100">
    <property type="entry name" value="BFD-like [2Fe-2S]-binding domain"/>
    <property type="match status" value="1"/>
</dbReference>
<dbReference type="HOGENOM" id="CLU_003291_0_0_9"/>
<evidence type="ECO:0000256" key="2">
    <source>
        <dbReference type="ARBA" id="ARBA00005096"/>
    </source>
</evidence>
<evidence type="ECO:0000259" key="20">
    <source>
        <dbReference type="Pfam" id="PF18267"/>
    </source>
</evidence>
<evidence type="ECO:0000256" key="3">
    <source>
        <dbReference type="ARBA" id="ARBA00010429"/>
    </source>
</evidence>
<sequence>MGKQRLVVIGNGMAGVHCLEEIFKLQPDRFDVTIFGSEPHFNYNRILLSSVLQGSAKIRDITLNDRNWYEKNRIQLYTSETVTEIDHQQKCIRTNQNKEVQYDKVIIATGSTPFILPVPGAEKEGVHTFRTIEDCTQMMESAKRYKKAVVIGGGVLGLEAARGLLGLGMAVDVVHLSNSLMDKQLDSTASKMLRHELEQQGMNFLLEKETAEIMGERRVEGIRFKDGTKAAADVVVMAAGVRPNIQLAIKAGIETRRAIKVNDYLQTSAPDIYAVGECAEHRNKVYGLVKPLYEQGKELAKHICEVDSHGYQGSTLSTKLKISGVEVFSAGNWGEDDTTKTMIHYDEDESIYKKIVLRDDRVKGAIMFGDATASNRLIDYIYKKKAITAKEKKLLMQEGSPENSEISTMESAAIVCNCNGVSKGEIIEVAQKQALTTIEEVKKCTKASGACGGCKSLVGDLLTYMQSAEFKEVKEERSLCSCTSLTDEEVVTNMQTLQLVSFEEVTSRLGWSNKEGCSLCAAAIDYYIKMLNPSHKQAEASFELFDHPYAVRQHDGSYIVSPHMYGGFTDAKQLRKLADLMEKYRIRQAFITEEQRLSLLGVSEEALCAIDNETDLSLMRKDANIVQVMNECMGDENCLCDKQEVFKLGEKMDQMITHINTPHRIKVRVSGCIHTKKRIELGDIGVVHSNLGWEIYVGGMQKDMKAVQLLYVANSDHELLEIFISLIEYYRQTARYSEQLFEWLERMNLLHVREILLDNELRDELNENSELETGVRV</sequence>
<dbReference type="InterPro" id="IPR007419">
    <property type="entry name" value="BFD-like_2Fe2S-bd_dom"/>
</dbReference>
<evidence type="ECO:0000256" key="11">
    <source>
        <dbReference type="ARBA" id="ARBA00023014"/>
    </source>
</evidence>
<dbReference type="InterPro" id="IPR041575">
    <property type="entry name" value="Rubredoxin_C"/>
</dbReference>
<dbReference type="RefSeq" id="WP_012960430.1">
    <property type="nucleotide sequence ID" value="NC_013791.2"/>
</dbReference>
<dbReference type="GO" id="GO:0051539">
    <property type="term" value="F:4 iron, 4 sulfur cluster binding"/>
    <property type="evidence" value="ECO:0007669"/>
    <property type="project" value="UniProtKB-KW"/>
</dbReference>
<evidence type="ECO:0000256" key="9">
    <source>
        <dbReference type="ARBA" id="ARBA00023002"/>
    </source>
</evidence>
<evidence type="ECO:0000256" key="4">
    <source>
        <dbReference type="ARBA" id="ARBA00022617"/>
    </source>
</evidence>
<proteinExistence type="inferred from homology"/>
<keyword evidence="9" id="KW-0560">Oxidoreductase</keyword>
<dbReference type="InterPro" id="IPR016156">
    <property type="entry name" value="FAD/NAD-linked_Rdtase_dimer_sf"/>
</dbReference>
<dbReference type="PIRSF" id="PIRSF037149">
    <property type="entry name" value="NirB"/>
    <property type="match status" value="1"/>
</dbReference>
<keyword evidence="4 15" id="KW-0349">Heme</keyword>
<evidence type="ECO:0000259" key="18">
    <source>
        <dbReference type="Pfam" id="PF04324"/>
    </source>
</evidence>
<dbReference type="GO" id="GO:0098809">
    <property type="term" value="F:nitrite reductase activity"/>
    <property type="evidence" value="ECO:0007669"/>
    <property type="project" value="InterPro"/>
</dbReference>
<dbReference type="InterPro" id="IPR012744">
    <property type="entry name" value="Nitri_red_NirB"/>
</dbReference>
<comment type="cofactor">
    <cofactor evidence="1 14">
        <name>FAD</name>
        <dbReference type="ChEBI" id="CHEBI:57692"/>
    </cofactor>
</comment>
<dbReference type="InterPro" id="IPR041854">
    <property type="entry name" value="BFD-like_2Fe2S-bd_dom_sf"/>
</dbReference>
<keyword evidence="12 14" id="KW-0534">Nitrate assimilation</keyword>
<comment type="cofactor">
    <cofactor evidence="15">
        <name>[4Fe-4S] cluster</name>
        <dbReference type="ChEBI" id="CHEBI:49883"/>
    </cofactor>
    <text evidence="15">Binds 1 [4Fe-4S] cluster per subunit.</text>
</comment>
<dbReference type="EMBL" id="CP001878">
    <property type="protein sequence ID" value="ADC49157.1"/>
    <property type="molecule type" value="Genomic_DNA"/>
</dbReference>
<keyword evidence="22" id="KW-1185">Reference proteome</keyword>
<dbReference type="Pfam" id="PF01077">
    <property type="entry name" value="NIR_SIR"/>
    <property type="match status" value="1"/>
</dbReference>
<dbReference type="InterPro" id="IPR052034">
    <property type="entry name" value="NasD-like"/>
</dbReference>
<dbReference type="InterPro" id="IPR017121">
    <property type="entry name" value="Nitrite_Rdtase_lsu"/>
</dbReference>
<dbReference type="GO" id="GO:0050660">
    <property type="term" value="F:flavin adenine dinucleotide binding"/>
    <property type="evidence" value="ECO:0007669"/>
    <property type="project" value="UniProtKB-UniRule"/>
</dbReference>
<dbReference type="PRINTS" id="PR00411">
    <property type="entry name" value="PNDRDTASEI"/>
</dbReference>
<dbReference type="Pfam" id="PF04324">
    <property type="entry name" value="Fer2_BFD"/>
    <property type="match status" value="2"/>
</dbReference>